<dbReference type="GO" id="GO:0016020">
    <property type="term" value="C:membrane"/>
    <property type="evidence" value="ECO:0007669"/>
    <property type="project" value="UniProtKB-SubCell"/>
</dbReference>
<evidence type="ECO:0000259" key="6">
    <source>
        <dbReference type="Pfam" id="PF00350"/>
    </source>
</evidence>
<feature type="domain" description="Dynamin N-terminal" evidence="6">
    <location>
        <begin position="36"/>
        <end position="192"/>
    </location>
</feature>
<dbReference type="AlphaFoldDB" id="A0A934U151"/>
<keyword evidence="8" id="KW-1185">Reference proteome</keyword>
<evidence type="ECO:0000256" key="5">
    <source>
        <dbReference type="ARBA" id="ARBA00023136"/>
    </source>
</evidence>
<keyword evidence="5" id="KW-0472">Membrane</keyword>
<evidence type="ECO:0000256" key="4">
    <source>
        <dbReference type="ARBA" id="ARBA00023134"/>
    </source>
</evidence>
<dbReference type="Pfam" id="PF00350">
    <property type="entry name" value="Dynamin_N"/>
    <property type="match status" value="1"/>
</dbReference>
<keyword evidence="2" id="KW-0547">Nucleotide-binding</keyword>
<evidence type="ECO:0000256" key="2">
    <source>
        <dbReference type="ARBA" id="ARBA00022741"/>
    </source>
</evidence>
<reference evidence="7" key="1">
    <citation type="submission" date="2021-01" db="EMBL/GenBank/DDBJ databases">
        <title>Genome public.</title>
        <authorList>
            <person name="Liu C."/>
            <person name="Sun Q."/>
        </authorList>
    </citation>
    <scope>NUCLEOTIDE SEQUENCE</scope>
    <source>
        <strain evidence="7">M6</strain>
    </source>
</reference>
<evidence type="ECO:0000313" key="7">
    <source>
        <dbReference type="EMBL" id="MBK6087284.1"/>
    </source>
</evidence>
<gene>
    <name evidence="7" type="ORF">JKK62_01190</name>
</gene>
<accession>A0A934U151</accession>
<dbReference type="GO" id="GO:0008053">
    <property type="term" value="P:mitochondrial fusion"/>
    <property type="evidence" value="ECO:0007669"/>
    <property type="project" value="TreeGrafter"/>
</dbReference>
<sequence length="198" mass="21782">MDRFARIKTTLEKYEESSIVELIQKYEDTIKPSVSVCVLGLYSAGKSAFINSLIGEDILPSGSDPTTAKVFRINCSDSYSVSFELDDSFISVCYGDDVSVLGISDSVMQEELLSKISYNGNPVLGMNRLISMLNQEKLVDGEKHKVGELIDISVPFVRSSLPVGKFDFVIYDTPGSNSDTNKKHLEILESSLDSQTKG</sequence>
<comment type="caution">
    <text evidence="7">The sequence shown here is derived from an EMBL/GenBank/DDBJ whole genome shotgun (WGS) entry which is preliminary data.</text>
</comment>
<dbReference type="InterPro" id="IPR027417">
    <property type="entry name" value="P-loop_NTPase"/>
</dbReference>
<dbReference type="SUPFAM" id="SSF52540">
    <property type="entry name" value="P-loop containing nucleoside triphosphate hydrolases"/>
    <property type="match status" value="1"/>
</dbReference>
<evidence type="ECO:0000256" key="3">
    <source>
        <dbReference type="ARBA" id="ARBA00022801"/>
    </source>
</evidence>
<dbReference type="PANTHER" id="PTHR10465:SF0">
    <property type="entry name" value="SARCALUMENIN"/>
    <property type="match status" value="1"/>
</dbReference>
<dbReference type="GO" id="GO:0005525">
    <property type="term" value="F:GTP binding"/>
    <property type="evidence" value="ECO:0007669"/>
    <property type="project" value="UniProtKB-KW"/>
</dbReference>
<comment type="subcellular location">
    <subcellularLocation>
        <location evidence="1">Membrane</location>
    </subcellularLocation>
</comment>
<organism evidence="7 8">
    <name type="scientific">Ruminococcus difficilis</name>
    <dbReference type="NCBI Taxonomy" id="2763069"/>
    <lineage>
        <taxon>Bacteria</taxon>
        <taxon>Bacillati</taxon>
        <taxon>Bacillota</taxon>
        <taxon>Clostridia</taxon>
        <taxon>Eubacteriales</taxon>
        <taxon>Oscillospiraceae</taxon>
        <taxon>Ruminococcus</taxon>
    </lineage>
</organism>
<dbReference type="GO" id="GO:0003924">
    <property type="term" value="F:GTPase activity"/>
    <property type="evidence" value="ECO:0007669"/>
    <property type="project" value="InterPro"/>
</dbReference>
<name>A0A934U151_9FIRM</name>
<dbReference type="InterPro" id="IPR027094">
    <property type="entry name" value="Mitofusin_fam"/>
</dbReference>
<proteinExistence type="predicted"/>
<dbReference type="InterPro" id="IPR045063">
    <property type="entry name" value="Dynamin_N"/>
</dbReference>
<keyword evidence="3" id="KW-0378">Hydrolase</keyword>
<dbReference type="Gene3D" id="3.40.50.300">
    <property type="entry name" value="P-loop containing nucleotide triphosphate hydrolases"/>
    <property type="match status" value="1"/>
</dbReference>
<dbReference type="EMBL" id="JAEQMG010000020">
    <property type="protein sequence ID" value="MBK6087284.1"/>
    <property type="molecule type" value="Genomic_DNA"/>
</dbReference>
<keyword evidence="4" id="KW-0342">GTP-binding</keyword>
<dbReference type="Proteomes" id="UP000633365">
    <property type="component" value="Unassembled WGS sequence"/>
</dbReference>
<dbReference type="RefSeq" id="WP_201426595.1">
    <property type="nucleotide sequence ID" value="NZ_JAEQMG010000020.1"/>
</dbReference>
<dbReference type="PANTHER" id="PTHR10465">
    <property type="entry name" value="TRANSMEMBRANE GTPASE FZO1"/>
    <property type="match status" value="1"/>
</dbReference>
<evidence type="ECO:0000256" key="1">
    <source>
        <dbReference type="ARBA" id="ARBA00004370"/>
    </source>
</evidence>
<evidence type="ECO:0000313" key="8">
    <source>
        <dbReference type="Proteomes" id="UP000633365"/>
    </source>
</evidence>
<protein>
    <submittedName>
        <fullName evidence="7">Dynamin family protein</fullName>
    </submittedName>
</protein>